<dbReference type="RefSeq" id="WP_065678241.1">
    <property type="nucleotide sequence ID" value="NZ_AP025460.1"/>
</dbReference>
<dbReference type="InterPro" id="IPR006598">
    <property type="entry name" value="CAP10"/>
</dbReference>
<dbReference type="InterPro" id="IPR051091">
    <property type="entry name" value="O-Glucosyltr/Glycosyltrsf_90"/>
</dbReference>
<evidence type="ECO:0000313" key="4">
    <source>
        <dbReference type="Proteomes" id="UP000092876"/>
    </source>
</evidence>
<gene>
    <name evidence="3" type="ORF">VAT7223_00575</name>
</gene>
<dbReference type="AlphaFoldDB" id="A0A1C3IIS0"/>
<evidence type="ECO:0000259" key="2">
    <source>
        <dbReference type="SMART" id="SM00672"/>
    </source>
</evidence>
<dbReference type="SMART" id="SM00672">
    <property type="entry name" value="CAP10"/>
    <property type="match status" value="1"/>
</dbReference>
<evidence type="ECO:0000313" key="3">
    <source>
        <dbReference type="EMBL" id="SBS61258.1"/>
    </source>
</evidence>
<dbReference type="GO" id="GO:0016740">
    <property type="term" value="F:transferase activity"/>
    <property type="evidence" value="ECO:0007669"/>
    <property type="project" value="UniProtKB-KW"/>
</dbReference>
<name>A0A1C3IIS0_9VIBR</name>
<dbReference type="EMBL" id="FLQP01000007">
    <property type="protein sequence ID" value="SBS61258.1"/>
    <property type="molecule type" value="Genomic_DNA"/>
</dbReference>
<keyword evidence="1" id="KW-0808">Transferase</keyword>
<sequence length="316" mass="37455">MKIFYYLKHALLSIAPRLYFSKQFEKLEKSYSGQADYIKSRVNYYVKGLGDFDKASLSCEISNYSRKGYTSYFFDLKEFLHYFPKYFRFSYYFGDETHIEPVPTLFKARPIDGNNSNSVLFKLDKRRHFRFVDDSLSFSDKKNMAVFRGAVTQPHRIRFMETLYGHPLMNAGQSNTSEQHPEWQQPFMTVEEQLQYKFIICLEGNDVASNLKWAMSSNSLVVTPKMKFETWFMEGTLQPGIHYVEVKDDWSDFEQKIKYYLDNPKESEQMIKNAHEYLAPFQDEQLEKLVCIKTLQEYFRLSGQAINEHAINEQDK</sequence>
<reference evidence="4" key="1">
    <citation type="submission" date="2016-06" db="EMBL/GenBank/DDBJ databases">
        <authorList>
            <person name="Rodrigo-Torres Lidia"/>
            <person name="Arahal R.David."/>
        </authorList>
    </citation>
    <scope>NUCLEOTIDE SEQUENCE [LARGE SCALE GENOMIC DNA]</scope>
    <source>
        <strain evidence="4">CECT 7223</strain>
    </source>
</reference>
<evidence type="ECO:0000256" key="1">
    <source>
        <dbReference type="ARBA" id="ARBA00022679"/>
    </source>
</evidence>
<accession>A0A1C3IIS0</accession>
<dbReference type="GeneID" id="94231549"/>
<dbReference type="PANTHER" id="PTHR12203:SF35">
    <property type="entry name" value="PROTEIN O-GLUCOSYLTRANSFERASE 1"/>
    <property type="match status" value="1"/>
</dbReference>
<feature type="domain" description="Glycosyl transferase CAP10" evidence="2">
    <location>
        <begin position="72"/>
        <end position="305"/>
    </location>
</feature>
<dbReference type="PANTHER" id="PTHR12203">
    <property type="entry name" value="KDEL LYS-ASP-GLU-LEU CONTAINING - RELATED"/>
    <property type="match status" value="1"/>
</dbReference>
<proteinExistence type="predicted"/>
<organism evidence="3 4">
    <name type="scientific">Vibrio atlanticus</name>
    <dbReference type="NCBI Taxonomy" id="693153"/>
    <lineage>
        <taxon>Bacteria</taxon>
        <taxon>Pseudomonadati</taxon>
        <taxon>Pseudomonadota</taxon>
        <taxon>Gammaproteobacteria</taxon>
        <taxon>Vibrionales</taxon>
        <taxon>Vibrionaceae</taxon>
        <taxon>Vibrio</taxon>
    </lineage>
</organism>
<dbReference type="Proteomes" id="UP000092876">
    <property type="component" value="Unassembled WGS sequence"/>
</dbReference>
<protein>
    <recommendedName>
        <fullName evidence="2">Glycosyl transferase CAP10 domain-containing protein</fullName>
    </recommendedName>
</protein>
<dbReference type="Pfam" id="PF05686">
    <property type="entry name" value="Glyco_transf_90"/>
    <property type="match status" value="1"/>
</dbReference>